<keyword evidence="3" id="KW-1185">Reference proteome</keyword>
<evidence type="ECO:0000313" key="2">
    <source>
        <dbReference type="EMBL" id="TPP61479.1"/>
    </source>
</evidence>
<name>A0A504YMB9_FASGI</name>
<dbReference type="Proteomes" id="UP000316759">
    <property type="component" value="Unassembled WGS sequence"/>
</dbReference>
<sequence length="185" mass="20532">MPIQSSVVTTFCILRCIVSFIKPKLVWRTHLNTDLPSFFHCFIISRPPTAPSPQIGTVHPIKHIDSTSHSSTSSGASSLQGTQSGAHSSSTDHTRPSISSGELTHMICLVAQQWASLLPECWSPNPDARLTAQRVRKVLQKLTDRLDLFRMSRNETPSVLRHHAMRSITTQPRSSSPTIQEARSK</sequence>
<dbReference type="EMBL" id="SUNJ01008116">
    <property type="protein sequence ID" value="TPP61479.1"/>
    <property type="molecule type" value="Genomic_DNA"/>
</dbReference>
<feature type="compositionally biased region" description="Polar residues" evidence="1">
    <location>
        <begin position="167"/>
        <end position="185"/>
    </location>
</feature>
<proteinExistence type="predicted"/>
<accession>A0A504YMB9</accession>
<dbReference type="STRING" id="46835.A0A504YMB9"/>
<reference evidence="2 3" key="1">
    <citation type="submission" date="2019-04" db="EMBL/GenBank/DDBJ databases">
        <title>Annotation for the trematode Fasciola gigantica.</title>
        <authorList>
            <person name="Choi Y.-J."/>
        </authorList>
    </citation>
    <scope>NUCLEOTIDE SEQUENCE [LARGE SCALE GENOMIC DNA]</scope>
    <source>
        <strain evidence="2">Uganda_cow_1</strain>
    </source>
</reference>
<feature type="compositionally biased region" description="Low complexity" evidence="1">
    <location>
        <begin position="67"/>
        <end position="86"/>
    </location>
</feature>
<feature type="region of interest" description="Disordered" evidence="1">
    <location>
        <begin position="54"/>
        <end position="98"/>
    </location>
</feature>
<comment type="caution">
    <text evidence="2">The sequence shown here is derived from an EMBL/GenBank/DDBJ whole genome shotgun (WGS) entry which is preliminary data.</text>
</comment>
<evidence type="ECO:0000256" key="1">
    <source>
        <dbReference type="SAM" id="MobiDB-lite"/>
    </source>
</evidence>
<gene>
    <name evidence="2" type="ORF">FGIG_04079</name>
</gene>
<protein>
    <submittedName>
        <fullName evidence="2">Uncharacterized protein</fullName>
    </submittedName>
</protein>
<feature type="region of interest" description="Disordered" evidence="1">
    <location>
        <begin position="165"/>
        <end position="185"/>
    </location>
</feature>
<evidence type="ECO:0000313" key="3">
    <source>
        <dbReference type="Proteomes" id="UP000316759"/>
    </source>
</evidence>
<organism evidence="2 3">
    <name type="scientific">Fasciola gigantica</name>
    <name type="common">Giant liver fluke</name>
    <dbReference type="NCBI Taxonomy" id="46835"/>
    <lineage>
        <taxon>Eukaryota</taxon>
        <taxon>Metazoa</taxon>
        <taxon>Spiralia</taxon>
        <taxon>Lophotrochozoa</taxon>
        <taxon>Platyhelminthes</taxon>
        <taxon>Trematoda</taxon>
        <taxon>Digenea</taxon>
        <taxon>Plagiorchiida</taxon>
        <taxon>Echinostomata</taxon>
        <taxon>Echinostomatoidea</taxon>
        <taxon>Fasciolidae</taxon>
        <taxon>Fasciola</taxon>
    </lineage>
</organism>
<dbReference type="AlphaFoldDB" id="A0A504YMB9"/>
<dbReference type="OrthoDB" id="346907at2759"/>